<dbReference type="InParanoid" id="A0A1E7FT51"/>
<gene>
    <name evidence="1" type="ORF">FRACYDRAFT_234977</name>
</gene>
<name>A0A1E7FT51_9STRA</name>
<dbReference type="KEGG" id="fcy:FRACYDRAFT_234977"/>
<evidence type="ECO:0000313" key="2">
    <source>
        <dbReference type="Proteomes" id="UP000095751"/>
    </source>
</evidence>
<evidence type="ECO:0000313" key="1">
    <source>
        <dbReference type="EMBL" id="OEU21351.1"/>
    </source>
</evidence>
<reference evidence="1 2" key="1">
    <citation type="submission" date="2016-09" db="EMBL/GenBank/DDBJ databases">
        <title>Extensive genetic diversity and differential bi-allelic expression allows diatom success in the polar Southern Ocean.</title>
        <authorList>
            <consortium name="DOE Joint Genome Institute"/>
            <person name="Mock T."/>
            <person name="Otillar R.P."/>
            <person name="Strauss J."/>
            <person name="Dupont C."/>
            <person name="Frickenhaus S."/>
            <person name="Maumus F."/>
            <person name="Mcmullan M."/>
            <person name="Sanges R."/>
            <person name="Schmutz J."/>
            <person name="Toseland A."/>
            <person name="Valas R."/>
            <person name="Veluchamy A."/>
            <person name="Ward B.J."/>
            <person name="Allen A."/>
            <person name="Barry K."/>
            <person name="Falciatore A."/>
            <person name="Ferrante M."/>
            <person name="Fortunato A.E."/>
            <person name="Gloeckner G."/>
            <person name="Gruber A."/>
            <person name="Hipkin R."/>
            <person name="Janech M."/>
            <person name="Kroth P."/>
            <person name="Leese F."/>
            <person name="Lindquist E."/>
            <person name="Lyon B.R."/>
            <person name="Martin J."/>
            <person name="Mayer C."/>
            <person name="Parker M."/>
            <person name="Quesneville H."/>
            <person name="Raymond J."/>
            <person name="Uhlig C."/>
            <person name="Valentin K.U."/>
            <person name="Worden A.Z."/>
            <person name="Armbrust E.V."/>
            <person name="Bowler C."/>
            <person name="Green B."/>
            <person name="Moulton V."/>
            <person name="Van Oosterhout C."/>
            <person name="Grigoriev I."/>
        </authorList>
    </citation>
    <scope>NUCLEOTIDE SEQUENCE [LARGE SCALE GENOMIC DNA]</scope>
    <source>
        <strain evidence="1 2">CCMP1102</strain>
    </source>
</reference>
<sequence length="106" mass="11754">MYDTLAASRLWLPSAGPHPLLKKLKEGKKNTPRVYRESMTTPNCIELKVSGQIINPDHAVDPNEPANIKNPGISVAALHQENNKLAAFYLRLMVNVSRVCNFADVT</sequence>
<accession>A0A1E7FT51</accession>
<proteinExistence type="predicted"/>
<organism evidence="1 2">
    <name type="scientific">Fragilariopsis cylindrus CCMP1102</name>
    <dbReference type="NCBI Taxonomy" id="635003"/>
    <lineage>
        <taxon>Eukaryota</taxon>
        <taxon>Sar</taxon>
        <taxon>Stramenopiles</taxon>
        <taxon>Ochrophyta</taxon>
        <taxon>Bacillariophyta</taxon>
        <taxon>Bacillariophyceae</taxon>
        <taxon>Bacillariophycidae</taxon>
        <taxon>Bacillariales</taxon>
        <taxon>Bacillariaceae</taxon>
        <taxon>Fragilariopsis</taxon>
    </lineage>
</organism>
<protein>
    <submittedName>
        <fullName evidence="1">Uncharacterized protein</fullName>
    </submittedName>
</protein>
<dbReference type="Proteomes" id="UP000095751">
    <property type="component" value="Unassembled WGS sequence"/>
</dbReference>
<dbReference type="EMBL" id="KV784354">
    <property type="protein sequence ID" value="OEU21351.1"/>
    <property type="molecule type" value="Genomic_DNA"/>
</dbReference>
<keyword evidence="2" id="KW-1185">Reference proteome</keyword>
<dbReference type="AlphaFoldDB" id="A0A1E7FT51"/>